<keyword evidence="1" id="KW-0812">Transmembrane</keyword>
<dbReference type="AlphaFoldDB" id="A0AAN7TGV5"/>
<accession>A0AAN7TGV5</accession>
<evidence type="ECO:0000259" key="2">
    <source>
        <dbReference type="Pfam" id="PF24864"/>
    </source>
</evidence>
<dbReference type="EMBL" id="JAVRRL010000008">
    <property type="protein sequence ID" value="KAK5116349.1"/>
    <property type="molecule type" value="Genomic_DNA"/>
</dbReference>
<comment type="caution">
    <text evidence="3">The sequence shown here is derived from an EMBL/GenBank/DDBJ whole genome shotgun (WGS) entry which is preliminary data.</text>
</comment>
<sequence length="361" mass="41658">MKLLDASRRAGARTMDYNQSGCGLFHKLPTELRAMIWGALLSEFNKTPHFHIYDKVYDSCVVDPEPVEQCRLDRRREGSNTSILLVCRRMNDEILPLLYNATHFEIVLLPGRALPVDIKHVDMTSHRIKTVVVVEDNLRRRNSLGKLVQCPMLKRIRHATVILQTGRHVNTENYRQRLTDFLHAIDNGVNLNTLCIGLCPRIDRTAFKQTDMQWMLRALQPLNITAGERQGGKFTILPHEDHWSFCVWPSFDAKCLSTSMLQTILPTFTIKQWEEHTQVLSLPQCYFYGLHKLKSWRTPPAFTPVAPVVSKHPRLQKAVHRTGRVALYSTVTLLSPLILVGFVVAEMQYRRRKGQRVWDRG</sequence>
<gene>
    <name evidence="3" type="ORF">LTR62_007896</name>
</gene>
<evidence type="ECO:0000256" key="1">
    <source>
        <dbReference type="SAM" id="Phobius"/>
    </source>
</evidence>
<keyword evidence="1" id="KW-1133">Transmembrane helix</keyword>
<feature type="transmembrane region" description="Helical" evidence="1">
    <location>
        <begin position="325"/>
        <end position="345"/>
    </location>
</feature>
<organism evidence="3 4">
    <name type="scientific">Meristemomyces frigidus</name>
    <dbReference type="NCBI Taxonomy" id="1508187"/>
    <lineage>
        <taxon>Eukaryota</taxon>
        <taxon>Fungi</taxon>
        <taxon>Dikarya</taxon>
        <taxon>Ascomycota</taxon>
        <taxon>Pezizomycotina</taxon>
        <taxon>Dothideomycetes</taxon>
        <taxon>Dothideomycetidae</taxon>
        <taxon>Mycosphaerellales</taxon>
        <taxon>Teratosphaeriaceae</taxon>
        <taxon>Meristemomyces</taxon>
    </lineage>
</organism>
<reference evidence="3" key="1">
    <citation type="submission" date="2023-08" db="EMBL/GenBank/DDBJ databases">
        <title>Black Yeasts Isolated from many extreme environments.</title>
        <authorList>
            <person name="Coleine C."/>
            <person name="Stajich J.E."/>
            <person name="Selbmann L."/>
        </authorList>
    </citation>
    <scope>NUCLEOTIDE SEQUENCE</scope>
    <source>
        <strain evidence="3">CCFEE 5401</strain>
    </source>
</reference>
<evidence type="ECO:0000313" key="3">
    <source>
        <dbReference type="EMBL" id="KAK5116349.1"/>
    </source>
</evidence>
<feature type="domain" description="DUF7730" evidence="2">
    <location>
        <begin position="18"/>
        <end position="107"/>
    </location>
</feature>
<dbReference type="Proteomes" id="UP001310890">
    <property type="component" value="Unassembled WGS sequence"/>
</dbReference>
<dbReference type="Pfam" id="PF24864">
    <property type="entry name" value="DUF7730"/>
    <property type="match status" value="1"/>
</dbReference>
<proteinExistence type="predicted"/>
<name>A0AAN7TGV5_9PEZI</name>
<keyword evidence="1" id="KW-0472">Membrane</keyword>
<evidence type="ECO:0000313" key="4">
    <source>
        <dbReference type="Proteomes" id="UP001310890"/>
    </source>
</evidence>
<dbReference type="InterPro" id="IPR056632">
    <property type="entry name" value="DUF7730"/>
</dbReference>
<protein>
    <recommendedName>
        <fullName evidence="2">DUF7730 domain-containing protein</fullName>
    </recommendedName>
</protein>